<evidence type="ECO:0000256" key="1">
    <source>
        <dbReference type="ARBA" id="ARBA00004141"/>
    </source>
</evidence>
<sequence length="523" mass="57076">MGRRAANIDLGIPAPKEVYGYKVYLIALISSMGAFLFGYDLGFIGTAISLPSFQKDFHLADKSQSEKDAFSANVVSLLQAGCIVGVLAAAPFSDTYGRRPTLFLIALIFNLGSALQTGAKGSWALMLAGRAIGGIGVGAASMIVPVYVAEASPPLIRGRLVGIYEVFVSAGTMLGFWINYGLAKHVPPSSKQWIISFAVQLIPGSLLFIGTFFIPESPRYLAQSKGRDKCIASLQRLRCIPSDHPYLLEEVHSIFQQIEHEEAIAEGHGIKTFFKELAKPGNMKRLLSGCLMFIFMQMAGSNAINYYSPAIFRSIGLTGPNTAFFATGIYGVVRFVAIIFAMIYVVDRFGRTRTLMAGSVVMAFAMWYIGAYVKLASPGSGGSSGVSSAGYAGIAMIYIYAIGWCFSWAGIPWIYASEIFPLRIRSPCVSICIAVHWILNFVIARSTPYMITNIGYGTYFLFAAFITISVPWVFFFVPETKGLSLEDMDVLFGMPQIEHLYHDNGNTLKEPECNVTHSEHSKA</sequence>
<comment type="similarity">
    <text evidence="2 10">Belongs to the major facilitator superfamily. Sugar transporter (TC 2.A.1.1) family.</text>
</comment>
<evidence type="ECO:0000256" key="3">
    <source>
        <dbReference type="ARBA" id="ARBA00022448"/>
    </source>
</evidence>
<dbReference type="EMBL" id="MTYH01000036">
    <property type="protein sequence ID" value="PNP44158.1"/>
    <property type="molecule type" value="Genomic_DNA"/>
</dbReference>
<dbReference type="PRINTS" id="PR00171">
    <property type="entry name" value="SUGRTRNSPORT"/>
</dbReference>
<keyword evidence="4 11" id="KW-0812">Transmembrane</keyword>
<reference evidence="13 14" key="1">
    <citation type="submission" date="2017-02" db="EMBL/GenBank/DDBJ databases">
        <title>Genomes of Trichoderma spp. with biocontrol activity.</title>
        <authorList>
            <person name="Gardiner D."/>
            <person name="Kazan K."/>
            <person name="Vos C."/>
            <person name="Harvey P."/>
        </authorList>
    </citation>
    <scope>NUCLEOTIDE SEQUENCE [LARGE SCALE GENOMIC DNA]</scope>
    <source>
        <strain evidence="13 14">A5MH</strain>
    </source>
</reference>
<dbReference type="Gene3D" id="1.20.1250.20">
    <property type="entry name" value="MFS general substrate transporter like domains"/>
    <property type="match status" value="1"/>
</dbReference>
<evidence type="ECO:0000313" key="14">
    <source>
        <dbReference type="Proteomes" id="UP000236546"/>
    </source>
</evidence>
<dbReference type="NCBIfam" id="TIGR00879">
    <property type="entry name" value="SP"/>
    <property type="match status" value="1"/>
</dbReference>
<evidence type="ECO:0000256" key="5">
    <source>
        <dbReference type="ARBA" id="ARBA00022911"/>
    </source>
</evidence>
<evidence type="ECO:0000256" key="10">
    <source>
        <dbReference type="RuleBase" id="RU003346"/>
    </source>
</evidence>
<feature type="transmembrane region" description="Helical" evidence="11">
    <location>
        <begin position="131"/>
        <end position="149"/>
    </location>
</feature>
<dbReference type="SUPFAM" id="SSF103473">
    <property type="entry name" value="MFS general substrate transporter"/>
    <property type="match status" value="1"/>
</dbReference>
<dbReference type="PROSITE" id="PS00217">
    <property type="entry name" value="SUGAR_TRANSPORT_2"/>
    <property type="match status" value="1"/>
</dbReference>
<evidence type="ECO:0000256" key="4">
    <source>
        <dbReference type="ARBA" id="ARBA00022692"/>
    </source>
</evidence>
<accession>A0A2K0TF60</accession>
<dbReference type="GO" id="GO:0005351">
    <property type="term" value="F:carbohydrate:proton symporter activity"/>
    <property type="evidence" value="ECO:0007669"/>
    <property type="project" value="TreeGrafter"/>
</dbReference>
<dbReference type="InterPro" id="IPR005828">
    <property type="entry name" value="MFS_sugar_transport-like"/>
</dbReference>
<keyword evidence="8" id="KW-0325">Glycoprotein</keyword>
<dbReference type="InterPro" id="IPR050360">
    <property type="entry name" value="MFS_Sugar_Transporters"/>
</dbReference>
<comment type="caution">
    <text evidence="13">The sequence shown here is derived from an EMBL/GenBank/DDBJ whole genome shotgun (WGS) entry which is preliminary data.</text>
</comment>
<evidence type="ECO:0000256" key="7">
    <source>
        <dbReference type="ARBA" id="ARBA00023136"/>
    </source>
</evidence>
<evidence type="ECO:0000256" key="9">
    <source>
        <dbReference type="ARBA" id="ARBA00043213"/>
    </source>
</evidence>
<keyword evidence="5" id="KW-0672">Quinate metabolism</keyword>
<dbReference type="InterPro" id="IPR036259">
    <property type="entry name" value="MFS_trans_sf"/>
</dbReference>
<dbReference type="PROSITE" id="PS50850">
    <property type="entry name" value="MFS"/>
    <property type="match status" value="1"/>
</dbReference>
<dbReference type="OrthoDB" id="508119at2759"/>
<evidence type="ECO:0000256" key="11">
    <source>
        <dbReference type="SAM" id="Phobius"/>
    </source>
</evidence>
<feature type="transmembrane region" description="Helical" evidence="11">
    <location>
        <begin position="324"/>
        <end position="346"/>
    </location>
</feature>
<feature type="transmembrane region" description="Helical" evidence="11">
    <location>
        <begin position="21"/>
        <end position="50"/>
    </location>
</feature>
<dbReference type="InterPro" id="IPR020846">
    <property type="entry name" value="MFS_dom"/>
</dbReference>
<feature type="domain" description="Major facilitator superfamily (MFS) profile" evidence="12">
    <location>
        <begin position="26"/>
        <end position="481"/>
    </location>
</feature>
<evidence type="ECO:0000256" key="6">
    <source>
        <dbReference type="ARBA" id="ARBA00022989"/>
    </source>
</evidence>
<dbReference type="GO" id="GO:0016020">
    <property type="term" value="C:membrane"/>
    <property type="evidence" value="ECO:0007669"/>
    <property type="project" value="UniProtKB-SubCell"/>
</dbReference>
<organism evidence="13 14">
    <name type="scientific">Trichoderma gamsii</name>
    <dbReference type="NCBI Taxonomy" id="398673"/>
    <lineage>
        <taxon>Eukaryota</taxon>
        <taxon>Fungi</taxon>
        <taxon>Dikarya</taxon>
        <taxon>Ascomycota</taxon>
        <taxon>Pezizomycotina</taxon>
        <taxon>Sordariomycetes</taxon>
        <taxon>Hypocreomycetidae</taxon>
        <taxon>Hypocreales</taxon>
        <taxon>Hypocreaceae</taxon>
        <taxon>Trichoderma</taxon>
    </lineage>
</organism>
<dbReference type="PANTHER" id="PTHR48022:SF34">
    <property type="entry name" value="MAJOR FACILITATOR SUPERFAMILY (MFS) PROFILE DOMAIN-CONTAINING PROTEIN-RELATED"/>
    <property type="match status" value="1"/>
</dbReference>
<feature type="transmembrane region" description="Helical" evidence="11">
    <location>
        <begin position="192"/>
        <end position="214"/>
    </location>
</feature>
<evidence type="ECO:0000256" key="2">
    <source>
        <dbReference type="ARBA" id="ARBA00010992"/>
    </source>
</evidence>
<keyword evidence="6 11" id="KW-1133">Transmembrane helix</keyword>
<evidence type="ECO:0000313" key="13">
    <source>
        <dbReference type="EMBL" id="PNP44158.1"/>
    </source>
</evidence>
<dbReference type="AlphaFoldDB" id="A0A2K0TF60"/>
<feature type="transmembrane region" description="Helical" evidence="11">
    <location>
        <begin position="70"/>
        <end position="90"/>
    </location>
</feature>
<feature type="transmembrane region" description="Helical" evidence="11">
    <location>
        <begin position="427"/>
        <end position="444"/>
    </location>
</feature>
<dbReference type="Pfam" id="PF00083">
    <property type="entry name" value="Sugar_tr"/>
    <property type="match status" value="1"/>
</dbReference>
<keyword evidence="7 11" id="KW-0472">Membrane</keyword>
<feature type="transmembrane region" description="Helical" evidence="11">
    <location>
        <begin position="161"/>
        <end position="180"/>
    </location>
</feature>
<feature type="transmembrane region" description="Helical" evidence="11">
    <location>
        <begin position="355"/>
        <end position="373"/>
    </location>
</feature>
<dbReference type="InterPro" id="IPR005829">
    <property type="entry name" value="Sugar_transporter_CS"/>
</dbReference>
<gene>
    <name evidence="13" type="ORF">TGAMA5MH_04445</name>
</gene>
<dbReference type="Proteomes" id="UP000236546">
    <property type="component" value="Unassembled WGS sequence"/>
</dbReference>
<feature type="transmembrane region" description="Helical" evidence="11">
    <location>
        <begin position="102"/>
        <end position="119"/>
    </location>
</feature>
<dbReference type="PANTHER" id="PTHR48022">
    <property type="entry name" value="PLASTIDIC GLUCOSE TRANSPORTER 4"/>
    <property type="match status" value="1"/>
</dbReference>
<comment type="subcellular location">
    <subcellularLocation>
        <location evidence="1">Membrane</location>
        <topology evidence="1">Multi-pass membrane protein</topology>
    </subcellularLocation>
</comment>
<dbReference type="FunFam" id="1.20.1250.20:FF:000026">
    <property type="entry name" value="MFS quinate transporter QutD"/>
    <property type="match status" value="1"/>
</dbReference>
<name>A0A2K0TF60_9HYPO</name>
<feature type="transmembrane region" description="Helical" evidence="11">
    <location>
        <begin position="456"/>
        <end position="477"/>
    </location>
</feature>
<keyword evidence="3 10" id="KW-0813">Transport</keyword>
<protein>
    <recommendedName>
        <fullName evidence="9">Quinate transporter</fullName>
    </recommendedName>
</protein>
<feature type="transmembrane region" description="Helical" evidence="11">
    <location>
        <begin position="286"/>
        <end position="304"/>
    </location>
</feature>
<feature type="transmembrane region" description="Helical" evidence="11">
    <location>
        <begin position="393"/>
        <end position="415"/>
    </location>
</feature>
<proteinExistence type="inferred from homology"/>
<evidence type="ECO:0000259" key="12">
    <source>
        <dbReference type="PROSITE" id="PS50850"/>
    </source>
</evidence>
<dbReference type="InterPro" id="IPR003663">
    <property type="entry name" value="Sugar/inositol_transpt"/>
</dbReference>
<evidence type="ECO:0000256" key="8">
    <source>
        <dbReference type="ARBA" id="ARBA00023180"/>
    </source>
</evidence>